<protein>
    <recommendedName>
        <fullName evidence="6">SAM domain-containing protein</fullName>
    </recommendedName>
</protein>
<feature type="compositionally biased region" description="Acidic residues" evidence="5">
    <location>
        <begin position="362"/>
        <end position="374"/>
    </location>
</feature>
<feature type="compositionally biased region" description="Polar residues" evidence="5">
    <location>
        <begin position="191"/>
        <end position="203"/>
    </location>
</feature>
<comment type="caution">
    <text evidence="7">The sequence shown here is derived from an EMBL/GenBank/DDBJ whole genome shotgun (WGS) entry which is preliminary data.</text>
</comment>
<dbReference type="EMBL" id="LSYV01000110">
    <property type="protein sequence ID" value="KXZ42945.1"/>
    <property type="molecule type" value="Genomic_DNA"/>
</dbReference>
<feature type="region of interest" description="Disordered" evidence="5">
    <location>
        <begin position="21"/>
        <end position="590"/>
    </location>
</feature>
<evidence type="ECO:0000256" key="2">
    <source>
        <dbReference type="ARBA" id="ARBA00022490"/>
    </source>
</evidence>
<dbReference type="Pfam" id="PF00536">
    <property type="entry name" value="SAM_1"/>
    <property type="match status" value="1"/>
</dbReference>
<dbReference type="Gene3D" id="1.10.150.50">
    <property type="entry name" value="Transcription Factor, Ets-1"/>
    <property type="match status" value="1"/>
</dbReference>
<feature type="region of interest" description="Disordered" evidence="5">
    <location>
        <begin position="866"/>
        <end position="893"/>
    </location>
</feature>
<feature type="compositionally biased region" description="Low complexity" evidence="5">
    <location>
        <begin position="693"/>
        <end position="712"/>
    </location>
</feature>
<organism evidence="7 8">
    <name type="scientific">Gonium pectorale</name>
    <name type="common">Green alga</name>
    <dbReference type="NCBI Taxonomy" id="33097"/>
    <lineage>
        <taxon>Eukaryota</taxon>
        <taxon>Viridiplantae</taxon>
        <taxon>Chlorophyta</taxon>
        <taxon>core chlorophytes</taxon>
        <taxon>Chlorophyceae</taxon>
        <taxon>CS clade</taxon>
        <taxon>Chlamydomonadales</taxon>
        <taxon>Volvocaceae</taxon>
        <taxon>Gonium</taxon>
    </lineage>
</organism>
<name>A0A150G0G3_GONPE</name>
<evidence type="ECO:0000313" key="8">
    <source>
        <dbReference type="Proteomes" id="UP000075714"/>
    </source>
</evidence>
<evidence type="ECO:0000256" key="5">
    <source>
        <dbReference type="SAM" id="MobiDB-lite"/>
    </source>
</evidence>
<evidence type="ECO:0000256" key="3">
    <source>
        <dbReference type="ARBA" id="ARBA00022737"/>
    </source>
</evidence>
<sequence length="1283" mass="135164">MARLSEALYQAVDYAVDKLWTTRNKGGRDDYSSSGSVSQDEELYNSQEEVQSAKPSHRPSNAPSSRLASEPRSSHTHQSAAPSQRTTSASGYAPSGAGGHEASLAFSDVGSAKRSKAPSAAVRSARASGLSGLSGELTGDISLDTTPKAQSRQPSQPGAGAARSARQSAMSGLSQDLTGVTGDISLGGGSTLTPRSANKQPSRPATDAGASRSARPSGLSGMSGELGGATGEISYGDAGGGGASSEAASAPSQPVRRRSSLASSLRQSVKAASEAAEESADGESSVTVTAAGGGAADAAADSNSASYSEPVDDGTESQRSAVTPRKSASLRSGAPSSTTVRTARTAADPPAAQSSGGYSEGGFEEEEVEGGEDEAPQRAASTYSESVVEASESAAAPGSESVLEASESVASASLRHRSAPPARRPANAASESAGDGYSGEDFDAASASASRSHPAEESGSADPGASGGIAAGGEGGAAAGGAGGVSAAGSIFQQPPGSAVGAPPSGSGGSVFQRLPADAPDDASIRSGPSARDQGDAAAAPPPPAQEWNEGAIRVAPPGAHRSGMWRENSVMQRPMSAAPRDRQSAQLASLTRKHPATWDPVDVATWVEFLGLGQYRRRFLHHCIDGRMLVRLTDAQLKAELGIGPMGHRVAILDAAATVVKSYNEAQRDRPDADDGAAGPAPGAEPSRQEYRPPAARAGSAPRPRARPASAMPGGTGALSASPPRVPSGPRRPASASRSLMPPDAYLGPAKGKQTVYEQRAKLLFELDRAQARAEQHRALADQLKHTANLSSEEAAHLRGLLADIEKKNRQAFGLSGGVDGSARIPWHHIGKGTKHNNWNPERFAKPGEPETVDLTFKPACPSAESKRLLSNGGGGGGGGGEGEATNPVNSFLDRLNNDLRKREQTKKELERRYYSDGSADGRTEADWNAVASQLASRCRISLDRDPNVYDGQIDEALDHLSSSESWREAGLKTEPIRKAKGPAKLSAAASALRSLAFMERYRSDLKTRSTKITSLEKKWISRTLGDKYLPAARDQEDLAQAVQFFALLGWREDDGSPSEQAVAPYLLDRLLERAVEYRRHFDAWWERVRERPQERAAGYQPNINWNAPPWDTDGLTAPMLEEMERMAASAEEAATTTSPGGTLTRGTVEVGPLLPAGGMDFVEFTVRLLGKCRLDDLHRLQQLGPKQKRLGVYRAIRTQKFIEFTERDLEERDRKLRQAYSTLAPSRRRIPSSRIEGFFERLHEDAARRRARAEALAHEKVSKEKEILASSVMYGRPRSAR</sequence>
<keyword evidence="3" id="KW-0677">Repeat</keyword>
<dbReference type="PANTHER" id="PTHR22998:SF1">
    <property type="entry name" value="NAD(+) HYDROLASE SARM1"/>
    <property type="match status" value="1"/>
</dbReference>
<feature type="compositionally biased region" description="Low complexity" evidence="5">
    <location>
        <begin position="487"/>
        <end position="505"/>
    </location>
</feature>
<dbReference type="PROSITE" id="PS50105">
    <property type="entry name" value="SAM_DOMAIN"/>
    <property type="match status" value="1"/>
</dbReference>
<dbReference type="SUPFAM" id="SSF47769">
    <property type="entry name" value="SAM/Pointed domain"/>
    <property type="match status" value="1"/>
</dbReference>
<evidence type="ECO:0000256" key="1">
    <source>
        <dbReference type="ARBA" id="ARBA00004496"/>
    </source>
</evidence>
<feature type="compositionally biased region" description="Gly residues" evidence="5">
    <location>
        <begin position="465"/>
        <end position="486"/>
    </location>
</feature>
<dbReference type="Proteomes" id="UP000075714">
    <property type="component" value="Unassembled WGS sequence"/>
</dbReference>
<feature type="compositionally biased region" description="Low complexity" evidence="5">
    <location>
        <begin position="379"/>
        <end position="433"/>
    </location>
</feature>
<evidence type="ECO:0000313" key="7">
    <source>
        <dbReference type="EMBL" id="KXZ42945.1"/>
    </source>
</evidence>
<feature type="compositionally biased region" description="Low complexity" evidence="5">
    <location>
        <begin position="260"/>
        <end position="274"/>
    </location>
</feature>
<feature type="compositionally biased region" description="Polar residues" evidence="5">
    <location>
        <begin position="32"/>
        <end position="67"/>
    </location>
</feature>
<dbReference type="InterPro" id="IPR013761">
    <property type="entry name" value="SAM/pointed_sf"/>
</dbReference>
<dbReference type="InterPro" id="IPR001660">
    <property type="entry name" value="SAM"/>
</dbReference>
<dbReference type="GO" id="GO:0034128">
    <property type="term" value="P:negative regulation of MyD88-independent toll-like receptor signaling pathway"/>
    <property type="evidence" value="ECO:0007669"/>
    <property type="project" value="InterPro"/>
</dbReference>
<feature type="compositionally biased region" description="Low complexity" evidence="5">
    <location>
        <begin position="444"/>
        <end position="464"/>
    </location>
</feature>
<feature type="compositionally biased region" description="Polar residues" evidence="5">
    <location>
        <begin position="76"/>
        <end position="87"/>
    </location>
</feature>
<feature type="compositionally biased region" description="Low complexity" evidence="5">
    <location>
        <begin position="282"/>
        <end position="306"/>
    </location>
</feature>
<dbReference type="GO" id="GO:0003953">
    <property type="term" value="F:NAD+ nucleosidase activity"/>
    <property type="evidence" value="ECO:0007669"/>
    <property type="project" value="InterPro"/>
</dbReference>
<dbReference type="InterPro" id="IPR039184">
    <property type="entry name" value="SARM1"/>
</dbReference>
<evidence type="ECO:0000259" key="6">
    <source>
        <dbReference type="PROSITE" id="PS50105"/>
    </source>
</evidence>
<evidence type="ECO:0000256" key="4">
    <source>
        <dbReference type="ARBA" id="ARBA00022801"/>
    </source>
</evidence>
<reference evidence="8" key="1">
    <citation type="journal article" date="2016" name="Nat. Commun.">
        <title>The Gonium pectorale genome demonstrates co-option of cell cycle regulation during the evolution of multicellularity.</title>
        <authorList>
            <person name="Hanschen E.R."/>
            <person name="Marriage T.N."/>
            <person name="Ferris P.J."/>
            <person name="Hamaji T."/>
            <person name="Toyoda A."/>
            <person name="Fujiyama A."/>
            <person name="Neme R."/>
            <person name="Noguchi H."/>
            <person name="Minakuchi Y."/>
            <person name="Suzuki M."/>
            <person name="Kawai-Toyooka H."/>
            <person name="Smith D.R."/>
            <person name="Sparks H."/>
            <person name="Anderson J."/>
            <person name="Bakaric R."/>
            <person name="Luria V."/>
            <person name="Karger A."/>
            <person name="Kirschner M.W."/>
            <person name="Durand P.M."/>
            <person name="Michod R.E."/>
            <person name="Nozaki H."/>
            <person name="Olson B.J."/>
        </authorList>
    </citation>
    <scope>NUCLEOTIDE SEQUENCE [LARGE SCALE GENOMIC DNA]</scope>
    <source>
        <strain evidence="8">NIES-2863</strain>
    </source>
</reference>
<dbReference type="GO" id="GO:0048678">
    <property type="term" value="P:response to axon injury"/>
    <property type="evidence" value="ECO:0007669"/>
    <property type="project" value="InterPro"/>
</dbReference>
<feature type="compositionally biased region" description="Polar residues" evidence="5">
    <location>
        <begin position="143"/>
        <end position="153"/>
    </location>
</feature>
<dbReference type="CDD" id="cd09487">
    <property type="entry name" value="SAM_superfamily"/>
    <property type="match status" value="1"/>
</dbReference>
<comment type="subcellular location">
    <subcellularLocation>
        <location evidence="1">Cytoplasm</location>
    </subcellularLocation>
</comment>
<keyword evidence="2" id="KW-0963">Cytoplasm</keyword>
<feature type="compositionally biased region" description="Low complexity" evidence="5">
    <location>
        <begin position="721"/>
        <end position="744"/>
    </location>
</feature>
<accession>A0A150G0G3</accession>
<feature type="compositionally biased region" description="Low complexity" evidence="5">
    <location>
        <begin position="334"/>
        <end position="357"/>
    </location>
</feature>
<dbReference type="OrthoDB" id="445896at2759"/>
<feature type="compositionally biased region" description="Low complexity" evidence="5">
    <location>
        <begin position="154"/>
        <end position="169"/>
    </location>
</feature>
<proteinExistence type="predicted"/>
<dbReference type="SMART" id="SM00454">
    <property type="entry name" value="SAM"/>
    <property type="match status" value="1"/>
</dbReference>
<dbReference type="GO" id="GO:0005737">
    <property type="term" value="C:cytoplasm"/>
    <property type="evidence" value="ECO:0007669"/>
    <property type="project" value="UniProtKB-SubCell"/>
</dbReference>
<dbReference type="STRING" id="33097.A0A150G0G3"/>
<gene>
    <name evidence="7" type="ORF">GPECTOR_110g238</name>
</gene>
<dbReference type="GO" id="GO:0035591">
    <property type="term" value="F:signaling adaptor activity"/>
    <property type="evidence" value="ECO:0007669"/>
    <property type="project" value="InterPro"/>
</dbReference>
<feature type="compositionally biased region" description="Gly residues" evidence="5">
    <location>
        <begin position="873"/>
        <end position="884"/>
    </location>
</feature>
<keyword evidence="8" id="KW-1185">Reference proteome</keyword>
<dbReference type="PANTHER" id="PTHR22998">
    <property type="entry name" value="SARM1"/>
    <property type="match status" value="1"/>
</dbReference>
<feature type="domain" description="SAM" evidence="6">
    <location>
        <begin position="599"/>
        <end position="663"/>
    </location>
</feature>
<feature type="compositionally biased region" description="Low complexity" evidence="5">
    <location>
        <begin position="117"/>
        <end position="135"/>
    </location>
</feature>
<keyword evidence="4" id="KW-0378">Hydrolase</keyword>
<feature type="region of interest" description="Disordered" evidence="5">
    <location>
        <begin position="666"/>
        <end position="753"/>
    </location>
</feature>